<reference evidence="12 13" key="1">
    <citation type="submission" date="2019-03" db="EMBL/GenBank/DDBJ databases">
        <title>Genomic analyses of the natural microbiome of Caenorhabditis elegans.</title>
        <authorList>
            <person name="Samuel B."/>
        </authorList>
    </citation>
    <scope>NUCLEOTIDE SEQUENCE [LARGE SCALE GENOMIC DNA]</scope>
    <source>
        <strain evidence="12 13">JUb89</strain>
    </source>
</reference>
<dbReference type="Gene3D" id="3.10.20.410">
    <property type="match status" value="1"/>
</dbReference>
<evidence type="ECO:0000256" key="9">
    <source>
        <dbReference type="SAM" id="SignalP"/>
    </source>
</evidence>
<organism evidence="12 13">
    <name type="scientific">Acinetobacter calcoaceticus</name>
    <dbReference type="NCBI Taxonomy" id="471"/>
    <lineage>
        <taxon>Bacteria</taxon>
        <taxon>Pseudomonadati</taxon>
        <taxon>Pseudomonadota</taxon>
        <taxon>Gammaproteobacteria</taxon>
        <taxon>Moraxellales</taxon>
        <taxon>Moraxellaceae</taxon>
        <taxon>Acinetobacter</taxon>
        <taxon>Acinetobacter calcoaceticus/baumannii complex</taxon>
    </lineage>
</organism>
<dbReference type="AlphaFoldDB" id="A0A4R1Y0Q4"/>
<sequence>MKVNLKRNFKLNILVVMCAQSAFAANKTVEEPILQAAAQVTPKLYGFDARGLFGSSNKDINLSNFTSNDAIAAGIYSLNTTVNETSLGQLTLAFDHLDSSAGAVLCIDSALLEQLDLRKDVLSSLVDQKCLTIKDLSPDAYYDYDRASLSLNISLPLNITNNRPAGYIAPSRFDKGVTAAYLNYDFNMYQNNIDRKNDLNESQNTQTNYLSLAGGINFAGFNFRHAGSFQSDESSGLGSYQSYLNAISTDIVPIQSRLMLGDFNTLTYNLDSAQIRGVQLASEGNMRPMSQRSYAPMIRGMANTNALVTIFQNGRKVYERTVPAGGFEINDLTAISNNGDLTVQVTENGGEKHSFIVPMQGSFNLLRVGQFNYSVAAGQYKLNHKTLDDIVTQASFEYGLNNYLSTYTGTNLSNPYKSYLFGIGSNTFLGGITADVEYSKAQLQGEDYAGQKYKLGYQYNIAALGTTFNLNTLYQSQDFMTLGNTMSMNNIDNLNHAEMDNFLRTFRLKQQFNLSLYQNLFEARYGSVFLSASQNKYWNNSKNFNQYDIGYSNYWNRLQYSVGFNQSNNFQNETVKDRRVYLSLSMPLDWKRSRVQLNSNIQHSRSSFNQTTANVGFSGTYGENNQMNYGVSAINQTGDQPSSSTLSANLNYRLPQVNLGVVSSLNRDYQQYGISARGAVVAHPHGITATNEQSETFTIIHAKAAKGADVINAWGVKLDRFGNAIYPNLTAYDINSIGLDTKNLPIELHIDANQTQVIPRLFSSTLVEFKTRQTSNILLNVQLSQNRKIPIGSIATDADGKALGMFGQSNQLFIEDAQGLKNNLLVTWGSTETSSCRIDAPTQSQAQKAGVFQVIDVECK</sequence>
<evidence type="ECO:0000313" key="12">
    <source>
        <dbReference type="EMBL" id="TCM69081.1"/>
    </source>
</evidence>
<dbReference type="Gene3D" id="2.60.40.3110">
    <property type="match status" value="1"/>
</dbReference>
<dbReference type="Pfam" id="PF13954">
    <property type="entry name" value="PapC_N"/>
    <property type="match status" value="1"/>
</dbReference>
<evidence type="ECO:0000256" key="1">
    <source>
        <dbReference type="ARBA" id="ARBA00004571"/>
    </source>
</evidence>
<dbReference type="InterPro" id="IPR025949">
    <property type="entry name" value="PapC-like_C"/>
</dbReference>
<gene>
    <name evidence="12" type="ORF">EC844_10324</name>
</gene>
<proteinExistence type="inferred from homology"/>
<evidence type="ECO:0000259" key="11">
    <source>
        <dbReference type="Pfam" id="PF13954"/>
    </source>
</evidence>
<evidence type="ECO:0000313" key="13">
    <source>
        <dbReference type="Proteomes" id="UP000294963"/>
    </source>
</evidence>
<evidence type="ECO:0000256" key="5">
    <source>
        <dbReference type="ARBA" id="ARBA00022692"/>
    </source>
</evidence>
<keyword evidence="3" id="KW-0813">Transport</keyword>
<evidence type="ECO:0000256" key="4">
    <source>
        <dbReference type="ARBA" id="ARBA00022452"/>
    </source>
</evidence>
<keyword evidence="8" id="KW-0998">Cell outer membrane</keyword>
<dbReference type="Pfam" id="PF13953">
    <property type="entry name" value="PapC_C"/>
    <property type="match status" value="1"/>
</dbReference>
<dbReference type="GO" id="GO:0015473">
    <property type="term" value="F:fimbrial usher porin activity"/>
    <property type="evidence" value="ECO:0007669"/>
    <property type="project" value="InterPro"/>
</dbReference>
<keyword evidence="7" id="KW-0472">Membrane</keyword>
<feature type="domain" description="PapC N-terminal" evidence="11">
    <location>
        <begin position="47"/>
        <end position="187"/>
    </location>
</feature>
<evidence type="ECO:0000256" key="7">
    <source>
        <dbReference type="ARBA" id="ARBA00023136"/>
    </source>
</evidence>
<keyword evidence="5" id="KW-0812">Transmembrane</keyword>
<evidence type="ECO:0000256" key="2">
    <source>
        <dbReference type="ARBA" id="ARBA00008064"/>
    </source>
</evidence>
<dbReference type="InterPro" id="IPR043142">
    <property type="entry name" value="PapC-like_C_sf"/>
</dbReference>
<dbReference type="PANTHER" id="PTHR30451">
    <property type="entry name" value="OUTER MEMBRANE USHER PROTEIN"/>
    <property type="match status" value="1"/>
</dbReference>
<keyword evidence="13" id="KW-1185">Reference proteome</keyword>
<comment type="similarity">
    <text evidence="2">Belongs to the fimbrial export usher family.</text>
</comment>
<dbReference type="Proteomes" id="UP000294963">
    <property type="component" value="Unassembled WGS sequence"/>
</dbReference>
<dbReference type="OrthoDB" id="6554712at2"/>
<dbReference type="InterPro" id="IPR037224">
    <property type="entry name" value="PapC_N_sf"/>
</dbReference>
<evidence type="ECO:0000259" key="10">
    <source>
        <dbReference type="Pfam" id="PF13953"/>
    </source>
</evidence>
<dbReference type="SUPFAM" id="SSF141729">
    <property type="entry name" value="FimD N-terminal domain-like"/>
    <property type="match status" value="1"/>
</dbReference>
<dbReference type="PANTHER" id="PTHR30451:SF5">
    <property type="entry name" value="SLR0019 PROTEIN"/>
    <property type="match status" value="1"/>
</dbReference>
<name>A0A4R1Y0Q4_ACICA</name>
<keyword evidence="4" id="KW-1134">Transmembrane beta strand</keyword>
<feature type="chain" id="PRO_5020998889" evidence="9">
    <location>
        <begin position="25"/>
        <end position="860"/>
    </location>
</feature>
<dbReference type="EMBL" id="SLVJ01000003">
    <property type="protein sequence ID" value="TCM69081.1"/>
    <property type="molecule type" value="Genomic_DNA"/>
</dbReference>
<dbReference type="InterPro" id="IPR000015">
    <property type="entry name" value="Fimb_usher"/>
</dbReference>
<protein>
    <submittedName>
        <fullName evidence="12">Outer membrane usher protein</fullName>
    </submittedName>
</protein>
<evidence type="ECO:0000256" key="6">
    <source>
        <dbReference type="ARBA" id="ARBA00022729"/>
    </source>
</evidence>
<keyword evidence="6 9" id="KW-0732">Signal</keyword>
<evidence type="ECO:0000256" key="8">
    <source>
        <dbReference type="ARBA" id="ARBA00023237"/>
    </source>
</evidence>
<evidence type="ECO:0000256" key="3">
    <source>
        <dbReference type="ARBA" id="ARBA00022448"/>
    </source>
</evidence>
<feature type="domain" description="PapC-like C-terminal" evidence="10">
    <location>
        <begin position="778"/>
        <end position="839"/>
    </location>
</feature>
<accession>A0A4R1Y0Q4</accession>
<feature type="signal peptide" evidence="9">
    <location>
        <begin position="1"/>
        <end position="24"/>
    </location>
</feature>
<comment type="subcellular location">
    <subcellularLocation>
        <location evidence="1">Cell outer membrane</location>
        <topology evidence="1">Multi-pass membrane protein</topology>
    </subcellularLocation>
</comment>
<dbReference type="InterPro" id="IPR042186">
    <property type="entry name" value="FimD_plug_dom"/>
</dbReference>
<comment type="caution">
    <text evidence="12">The sequence shown here is derived from an EMBL/GenBank/DDBJ whole genome shotgun (WGS) entry which is preliminary data.</text>
</comment>
<dbReference type="Gene3D" id="2.60.40.2070">
    <property type="match status" value="1"/>
</dbReference>
<dbReference type="GO" id="GO:0009297">
    <property type="term" value="P:pilus assembly"/>
    <property type="evidence" value="ECO:0007669"/>
    <property type="project" value="InterPro"/>
</dbReference>
<dbReference type="Gene3D" id="2.60.40.2610">
    <property type="entry name" value="Outer membrane usher protein FimD, plug domain"/>
    <property type="match status" value="1"/>
</dbReference>
<dbReference type="InterPro" id="IPR025885">
    <property type="entry name" value="PapC_N"/>
</dbReference>
<dbReference type="Pfam" id="PF00577">
    <property type="entry name" value="Usher"/>
    <property type="match status" value="1"/>
</dbReference>
<dbReference type="GO" id="GO:0009279">
    <property type="term" value="C:cell outer membrane"/>
    <property type="evidence" value="ECO:0007669"/>
    <property type="project" value="UniProtKB-SubCell"/>
</dbReference>